<evidence type="ECO:0000313" key="1">
    <source>
        <dbReference type="EMBL" id="KAE9297471.1"/>
    </source>
</evidence>
<evidence type="ECO:0000313" key="2">
    <source>
        <dbReference type="Proteomes" id="UP000486351"/>
    </source>
</evidence>
<proteinExistence type="predicted"/>
<comment type="caution">
    <text evidence="1">The sequence shown here is derived from an EMBL/GenBank/DDBJ whole genome shotgun (WGS) entry which is preliminary data.</text>
</comment>
<dbReference type="Proteomes" id="UP000486351">
    <property type="component" value="Unassembled WGS sequence"/>
</dbReference>
<name>A0A6G0QPW6_9STRA</name>
<dbReference type="AlphaFoldDB" id="A0A6G0QPW6"/>
<accession>A0A6G0QPW6</accession>
<reference evidence="1 2" key="1">
    <citation type="submission" date="2018-09" db="EMBL/GenBank/DDBJ databases">
        <title>Genomic investigation of the strawberry pathogen Phytophthora fragariae indicates pathogenicity is determined by transcriptional variation in three key races.</title>
        <authorList>
            <person name="Adams T.M."/>
            <person name="Armitage A.D."/>
            <person name="Sobczyk M.K."/>
            <person name="Bates H.J."/>
            <person name="Dunwell J.M."/>
            <person name="Nellist C.F."/>
            <person name="Harrison R.J."/>
        </authorList>
    </citation>
    <scope>NUCLEOTIDE SEQUENCE [LARGE SCALE GENOMIC DNA]</scope>
    <source>
        <strain evidence="1 2">NOV-77</strain>
    </source>
</reference>
<protein>
    <submittedName>
        <fullName evidence="1">Uncharacterized protein</fullName>
    </submittedName>
</protein>
<dbReference type="EMBL" id="QXFY01002438">
    <property type="protein sequence ID" value="KAE9297471.1"/>
    <property type="molecule type" value="Genomic_DNA"/>
</dbReference>
<gene>
    <name evidence="1" type="ORF">PF008_g23735</name>
</gene>
<organism evidence="1 2">
    <name type="scientific">Phytophthora fragariae</name>
    <dbReference type="NCBI Taxonomy" id="53985"/>
    <lineage>
        <taxon>Eukaryota</taxon>
        <taxon>Sar</taxon>
        <taxon>Stramenopiles</taxon>
        <taxon>Oomycota</taxon>
        <taxon>Peronosporomycetes</taxon>
        <taxon>Peronosporales</taxon>
        <taxon>Peronosporaceae</taxon>
        <taxon>Phytophthora</taxon>
    </lineage>
</organism>
<sequence length="241" mass="27074">MPNRALLPSALTQQCRGYPLLDELLTIASNGVRVHLRKPIPRQTRFLRNHPSGLARLNLLSKNTRKEQYFLRCLVADADIIRIWSEIAIIPFVVVDKGDGDHQFTCRTIPDLSFSEDGSVNHCTDSTSVPKASFEHCSRIAREIVRCKQENPECEIEVMAGDVASAYRNAFIYSECVHLFGDHIPEGEATIIELSAAFGWSGSARIDGVFGGTVDFRHDHNIDPEHPSGFFIYHWVDDHVS</sequence>